<dbReference type="SUPFAM" id="SSF49265">
    <property type="entry name" value="Fibronectin type III"/>
    <property type="match status" value="1"/>
</dbReference>
<sequence length="761" mass="85202">MKKFIYAIACILALGITSCSDDDTNFSPADLDRMPRTMFRSENTTNVKPENDDYASKVKPLTRNTVQLHWYGIEGAAGYEIRYAENLNTGLIEDWSDPTKIVESFIVGPEVTHVDIPNLNYGTDYRFIIRTLSPKGEGHHSEWYGLGGGREWEDFLGIKTDDRYTTPGICGQKNKGYNEVTLTFQLPFVESDYSKSDLTETLEDGTPNPDFIKTRFDVDNNGNFVATTIVCKPAPFNPTAKMPDGFVNGIRALTDEEKAAGEVHITGLDENSGYYITLRNDARMFTYTNMSGEVVSTDIDAEYNQVFVRTKGDPGEPIIIEPIVDPNDTIPGAVEYNATRIDTIITNFVNSNEIAEGQVYYLRGGHNYYTTGNPLVQKGFTLATHPDDLAQGKRAVVFLGGISLKGDAPVTGNWVLGKNKEAGDVDAPIEIGDVIFEGIDFQCPLARNFGEGGATGNYFANMYSGGLAVSFESFQLKNCTFQGFIRGFIRVQGPRYKVFKKMVIEDCLFYNQGYYDNNGRGYSWFAGDGNNAKSNLYNDFQMRRCTFYDSPRHALLSDNNKDLLWGDDIHFNIAIENCTFINFSTRSGSRYLFEFRFMPNDSKITFKNNLIVLAADSKDSRDLNMSACDFRNIAGEARVTWDFKDNYSLGSRDAHMKDDGIFSSAAFSAKKNSVGDKWDWAPGLVSGDVNDLVVKTGATPLRADEFFTAPNPRYVDFNKATPNKLDHAAPENIFEALKVKNDVKVTSHEIYQKRIGDPRWY</sequence>
<feature type="signal peptide" evidence="1">
    <location>
        <begin position="1"/>
        <end position="21"/>
    </location>
</feature>
<accession>A0A4P7W450</accession>
<dbReference type="CDD" id="cd00063">
    <property type="entry name" value="FN3"/>
    <property type="match status" value="1"/>
</dbReference>
<keyword evidence="4" id="KW-1185">Reference proteome</keyword>
<dbReference type="SUPFAM" id="SSF51126">
    <property type="entry name" value="Pectin lyase-like"/>
    <property type="match status" value="1"/>
</dbReference>
<dbReference type="RefSeq" id="WP_136415259.1">
    <property type="nucleotide sequence ID" value="NZ_CP039396.1"/>
</dbReference>
<dbReference type="InterPro" id="IPR013783">
    <property type="entry name" value="Ig-like_fold"/>
</dbReference>
<dbReference type="Pfam" id="PF00041">
    <property type="entry name" value="fn3"/>
    <property type="match status" value="1"/>
</dbReference>
<keyword evidence="1" id="KW-0732">Signal</keyword>
<evidence type="ECO:0000256" key="1">
    <source>
        <dbReference type="SAM" id="SignalP"/>
    </source>
</evidence>
<dbReference type="KEGG" id="ddb:E7747_07930"/>
<feature type="domain" description="Fibronectin type-III" evidence="2">
    <location>
        <begin position="48"/>
        <end position="154"/>
    </location>
</feature>
<dbReference type="Proteomes" id="UP000297149">
    <property type="component" value="Chromosome"/>
</dbReference>
<dbReference type="PROSITE" id="PS51257">
    <property type="entry name" value="PROKAR_LIPOPROTEIN"/>
    <property type="match status" value="1"/>
</dbReference>
<dbReference type="InterPro" id="IPR003961">
    <property type="entry name" value="FN3_dom"/>
</dbReference>
<feature type="chain" id="PRO_5020729616" evidence="1">
    <location>
        <begin position="22"/>
        <end position="761"/>
    </location>
</feature>
<organism evidence="3 4">
    <name type="scientific">Duncaniella dubosii</name>
    <dbReference type="NCBI Taxonomy" id="2518971"/>
    <lineage>
        <taxon>Bacteria</taxon>
        <taxon>Pseudomonadati</taxon>
        <taxon>Bacteroidota</taxon>
        <taxon>Bacteroidia</taxon>
        <taxon>Bacteroidales</taxon>
        <taxon>Muribaculaceae</taxon>
        <taxon>Duncaniella</taxon>
    </lineage>
</organism>
<gene>
    <name evidence="3" type="ORF">E7747_07930</name>
</gene>
<evidence type="ECO:0000313" key="3">
    <source>
        <dbReference type="EMBL" id="QCD42210.1"/>
    </source>
</evidence>
<dbReference type="EMBL" id="CP039396">
    <property type="protein sequence ID" value="QCD42210.1"/>
    <property type="molecule type" value="Genomic_DNA"/>
</dbReference>
<dbReference type="InterPro" id="IPR011050">
    <property type="entry name" value="Pectin_lyase_fold/virulence"/>
</dbReference>
<protein>
    <submittedName>
        <fullName evidence="3">Fibronectin type III domain-containing protein</fullName>
    </submittedName>
</protein>
<evidence type="ECO:0000259" key="2">
    <source>
        <dbReference type="PROSITE" id="PS50853"/>
    </source>
</evidence>
<reference evidence="4" key="1">
    <citation type="submission" date="2019-02" db="EMBL/GenBank/DDBJ databases">
        <title>Isolation and identification of novel species under the genus Muribaculum.</title>
        <authorList>
            <person name="Miyake S."/>
            <person name="Ding Y."/>
            <person name="Low A."/>
            <person name="Soh M."/>
            <person name="Seedorf H."/>
        </authorList>
    </citation>
    <scope>NUCLEOTIDE SEQUENCE [LARGE SCALE GENOMIC DNA]</scope>
    <source>
        <strain evidence="4">H5</strain>
    </source>
</reference>
<proteinExistence type="predicted"/>
<name>A0A4P7W450_9BACT</name>
<evidence type="ECO:0000313" key="4">
    <source>
        <dbReference type="Proteomes" id="UP000297149"/>
    </source>
</evidence>
<dbReference type="Gene3D" id="2.60.40.10">
    <property type="entry name" value="Immunoglobulins"/>
    <property type="match status" value="1"/>
</dbReference>
<dbReference type="PROSITE" id="PS50853">
    <property type="entry name" value="FN3"/>
    <property type="match status" value="1"/>
</dbReference>
<dbReference type="InterPro" id="IPR036116">
    <property type="entry name" value="FN3_sf"/>
</dbReference>
<dbReference type="AlphaFoldDB" id="A0A4P7W450"/>